<gene>
    <name evidence="2" type="ORF">MVEN_00284100</name>
</gene>
<organism evidence="2 3">
    <name type="scientific">Mycena venus</name>
    <dbReference type="NCBI Taxonomy" id="2733690"/>
    <lineage>
        <taxon>Eukaryota</taxon>
        <taxon>Fungi</taxon>
        <taxon>Dikarya</taxon>
        <taxon>Basidiomycota</taxon>
        <taxon>Agaricomycotina</taxon>
        <taxon>Agaricomycetes</taxon>
        <taxon>Agaricomycetidae</taxon>
        <taxon>Agaricales</taxon>
        <taxon>Marasmiineae</taxon>
        <taxon>Mycenaceae</taxon>
        <taxon>Mycena</taxon>
    </lineage>
</organism>
<proteinExistence type="predicted"/>
<keyword evidence="1" id="KW-0732">Signal</keyword>
<reference evidence="2" key="1">
    <citation type="submission" date="2020-05" db="EMBL/GenBank/DDBJ databases">
        <title>Mycena genomes resolve the evolution of fungal bioluminescence.</title>
        <authorList>
            <person name="Tsai I.J."/>
        </authorList>
    </citation>
    <scope>NUCLEOTIDE SEQUENCE</scope>
    <source>
        <strain evidence="2">CCC161011</strain>
    </source>
</reference>
<dbReference type="AlphaFoldDB" id="A0A8H6Z2C0"/>
<dbReference type="EMBL" id="JACAZI010000002">
    <property type="protein sequence ID" value="KAF7369542.1"/>
    <property type="molecule type" value="Genomic_DNA"/>
</dbReference>
<comment type="caution">
    <text evidence="2">The sequence shown here is derived from an EMBL/GenBank/DDBJ whole genome shotgun (WGS) entry which is preliminary data.</text>
</comment>
<dbReference type="OrthoDB" id="3229660at2759"/>
<name>A0A8H6Z2C0_9AGAR</name>
<sequence>MQFTHLTAFLSLVAAASLTSAKSCNADECVSYFHGGDCQSGGYISDYVPTCGGNCFQYSSFDSILVEGNGILGTDCHAYSDSNCENELVDSGNVVTSVCVNSQGANSMRCFYNC</sequence>
<keyword evidence="3" id="KW-1185">Reference proteome</keyword>
<dbReference type="Proteomes" id="UP000620124">
    <property type="component" value="Unassembled WGS sequence"/>
</dbReference>
<evidence type="ECO:0000313" key="2">
    <source>
        <dbReference type="EMBL" id="KAF7369542.1"/>
    </source>
</evidence>
<feature type="chain" id="PRO_5034187789" evidence="1">
    <location>
        <begin position="22"/>
        <end position="114"/>
    </location>
</feature>
<evidence type="ECO:0000256" key="1">
    <source>
        <dbReference type="SAM" id="SignalP"/>
    </source>
</evidence>
<feature type="signal peptide" evidence="1">
    <location>
        <begin position="1"/>
        <end position="21"/>
    </location>
</feature>
<accession>A0A8H6Z2C0</accession>
<evidence type="ECO:0000313" key="3">
    <source>
        <dbReference type="Proteomes" id="UP000620124"/>
    </source>
</evidence>
<protein>
    <submittedName>
        <fullName evidence="2">Uncharacterized protein</fullName>
    </submittedName>
</protein>